<dbReference type="PROSITE" id="PS50181">
    <property type="entry name" value="FBOX"/>
    <property type="match status" value="1"/>
</dbReference>
<proteinExistence type="predicted"/>
<dbReference type="AlphaFoldDB" id="A0AAE0EKZ6"/>
<comment type="caution">
    <text evidence="3">The sequence shown here is derived from an EMBL/GenBank/DDBJ whole genome shotgun (WGS) entry which is preliminary data.</text>
</comment>
<dbReference type="Pfam" id="PF00646">
    <property type="entry name" value="F-box"/>
    <property type="match status" value="1"/>
</dbReference>
<keyword evidence="4" id="KW-1185">Reference proteome</keyword>
<dbReference type="Gene3D" id="1.20.1280.50">
    <property type="match status" value="1"/>
</dbReference>
<feature type="domain" description="F-box" evidence="2">
    <location>
        <begin position="36"/>
        <end position="86"/>
    </location>
</feature>
<dbReference type="PANTHER" id="PTHR34145">
    <property type="entry name" value="OS02G0105600 PROTEIN"/>
    <property type="match status" value="1"/>
</dbReference>
<evidence type="ECO:0000313" key="3">
    <source>
        <dbReference type="EMBL" id="KAK3232236.1"/>
    </source>
</evidence>
<protein>
    <recommendedName>
        <fullName evidence="2">F-box domain-containing protein</fullName>
    </recommendedName>
</protein>
<dbReference type="SUPFAM" id="SSF81383">
    <property type="entry name" value="F-box domain"/>
    <property type="match status" value="1"/>
</dbReference>
<feature type="region of interest" description="Disordered" evidence="1">
    <location>
        <begin position="1"/>
        <end position="36"/>
    </location>
</feature>
<sequence length="436" mass="50904">MAKKLRKKKKRKPRNRKHTEENHSETNDDGIRSLPDDPISSLPDDILSHIISLLPVESVVRISFLSKHWRNLWNKPLELKVTLKHIPYLVMELFDPYDRNPLLPRHREVWFRFEKSNLLVATIEDNQKLDLKFSGESLSGHKNSSYFYCYDWILVGDLPDFYIMKPVSSLHLAIKVVNLTSVSCVTEYEVSSVLSSFRNLESLQIAECNGLRSLIIGSCFLSLTSLIILDCLELTSVHTFNENLKRFCFRGKLTRIWFFDSIYSLEIANVDYRKGPTCLRQSIFLQNLLDLRNVKILTICGWIFNMPIKELIWCEYYRPSLEDGFVYKNLKELRWIESSMESYKIDTMLSFLHICPSLEKLFITMDPTCYSCSTEGGSWFRPDDISILSKACFSNQLRVIELENFTNQHDEIALADRLCEVVPGELVFILQSKWQH</sequence>
<gene>
    <name evidence="3" type="ORF">Dsin_004117</name>
</gene>
<dbReference type="InterPro" id="IPR001810">
    <property type="entry name" value="F-box_dom"/>
</dbReference>
<dbReference type="PANTHER" id="PTHR34145:SF53">
    <property type="entry name" value="LEUCINE-RICH REPEAT DOMAIN SUPERFAMILY"/>
    <property type="match status" value="1"/>
</dbReference>
<dbReference type="InterPro" id="IPR053781">
    <property type="entry name" value="F-box_AtFBL13-like"/>
</dbReference>
<name>A0AAE0EKZ6_9ROSI</name>
<accession>A0AAE0EKZ6</accession>
<feature type="compositionally biased region" description="Basic residues" evidence="1">
    <location>
        <begin position="1"/>
        <end position="17"/>
    </location>
</feature>
<dbReference type="SMART" id="SM00256">
    <property type="entry name" value="FBOX"/>
    <property type="match status" value="1"/>
</dbReference>
<dbReference type="Proteomes" id="UP001281410">
    <property type="component" value="Unassembled WGS sequence"/>
</dbReference>
<evidence type="ECO:0000259" key="2">
    <source>
        <dbReference type="PROSITE" id="PS50181"/>
    </source>
</evidence>
<dbReference type="InterPro" id="IPR055357">
    <property type="entry name" value="LRR_At1g61320_AtMIF1"/>
</dbReference>
<evidence type="ECO:0000313" key="4">
    <source>
        <dbReference type="Proteomes" id="UP001281410"/>
    </source>
</evidence>
<feature type="compositionally biased region" description="Basic and acidic residues" evidence="1">
    <location>
        <begin position="18"/>
        <end position="35"/>
    </location>
</feature>
<dbReference type="CDD" id="cd22160">
    <property type="entry name" value="F-box_AtFBL13-like"/>
    <property type="match status" value="1"/>
</dbReference>
<dbReference type="InterPro" id="IPR036047">
    <property type="entry name" value="F-box-like_dom_sf"/>
</dbReference>
<dbReference type="InterPro" id="IPR053772">
    <property type="entry name" value="At1g61320/At1g61330-like"/>
</dbReference>
<organism evidence="3 4">
    <name type="scientific">Dipteronia sinensis</name>
    <dbReference type="NCBI Taxonomy" id="43782"/>
    <lineage>
        <taxon>Eukaryota</taxon>
        <taxon>Viridiplantae</taxon>
        <taxon>Streptophyta</taxon>
        <taxon>Embryophyta</taxon>
        <taxon>Tracheophyta</taxon>
        <taxon>Spermatophyta</taxon>
        <taxon>Magnoliopsida</taxon>
        <taxon>eudicotyledons</taxon>
        <taxon>Gunneridae</taxon>
        <taxon>Pentapetalae</taxon>
        <taxon>rosids</taxon>
        <taxon>malvids</taxon>
        <taxon>Sapindales</taxon>
        <taxon>Sapindaceae</taxon>
        <taxon>Hippocastanoideae</taxon>
        <taxon>Acereae</taxon>
        <taxon>Dipteronia</taxon>
    </lineage>
</organism>
<reference evidence="3" key="1">
    <citation type="journal article" date="2023" name="Plant J.">
        <title>Genome sequences and population genomics provide insights into the demographic history, inbreeding, and mutation load of two 'living fossil' tree species of Dipteronia.</title>
        <authorList>
            <person name="Feng Y."/>
            <person name="Comes H.P."/>
            <person name="Chen J."/>
            <person name="Zhu S."/>
            <person name="Lu R."/>
            <person name="Zhang X."/>
            <person name="Li P."/>
            <person name="Qiu J."/>
            <person name="Olsen K.M."/>
            <person name="Qiu Y."/>
        </authorList>
    </citation>
    <scope>NUCLEOTIDE SEQUENCE</scope>
    <source>
        <strain evidence="3">NBL</strain>
    </source>
</reference>
<evidence type="ECO:0000256" key="1">
    <source>
        <dbReference type="SAM" id="MobiDB-lite"/>
    </source>
</evidence>
<dbReference type="Gene3D" id="3.80.10.10">
    <property type="entry name" value="Ribonuclease Inhibitor"/>
    <property type="match status" value="1"/>
</dbReference>
<dbReference type="InterPro" id="IPR032675">
    <property type="entry name" value="LRR_dom_sf"/>
</dbReference>
<dbReference type="EMBL" id="JANJYJ010000001">
    <property type="protein sequence ID" value="KAK3232236.1"/>
    <property type="molecule type" value="Genomic_DNA"/>
</dbReference>
<dbReference type="Pfam" id="PF23622">
    <property type="entry name" value="LRR_At1g61320_AtMIF1"/>
    <property type="match status" value="1"/>
</dbReference>